<gene>
    <name evidence="2" type="ORF">DPV79_12815</name>
</gene>
<proteinExistence type="predicted"/>
<dbReference type="InterPro" id="IPR043038">
    <property type="entry name" value="VbhA_sf"/>
</dbReference>
<dbReference type="Gene3D" id="1.10.8.1050">
    <property type="entry name" value="Antitoxin VbhA-like"/>
    <property type="match status" value="1"/>
</dbReference>
<evidence type="ECO:0000313" key="3">
    <source>
        <dbReference type="Proteomes" id="UP000252458"/>
    </source>
</evidence>
<accession>A0A365QZ59</accession>
<reference evidence="2 3" key="1">
    <citation type="submission" date="2018-06" db="EMBL/GenBank/DDBJ databases">
        <title>Draft genome sequence of Burkholderia reimsis strain BE51 isolated from a French agricultural soil.</title>
        <authorList>
            <person name="Esmaeel Q."/>
        </authorList>
    </citation>
    <scope>NUCLEOTIDE SEQUENCE [LARGE SCALE GENOMIC DNA]</scope>
    <source>
        <strain evidence="2 3">BE51</strain>
    </source>
</reference>
<comment type="caution">
    <text evidence="2">The sequence shown here is derived from an EMBL/GenBank/DDBJ whole genome shotgun (WGS) entry which is preliminary data.</text>
</comment>
<sequence>MAEKLNSIERQCELREHFRRADAISRLEGYEPGEFEEAQKERLVAGEITTEEFISVMVGHLRAGA</sequence>
<dbReference type="InterPro" id="IPR033788">
    <property type="entry name" value="VbhA-like"/>
</dbReference>
<dbReference type="Pfam" id="PF18495">
    <property type="entry name" value="VbhA"/>
    <property type="match status" value="1"/>
</dbReference>
<name>A0A365QZ59_9BURK</name>
<dbReference type="RefSeq" id="WP_113045566.1">
    <property type="nucleotide sequence ID" value="NZ_QMFZ01000008.1"/>
</dbReference>
<dbReference type="EMBL" id="QMFZ01000008">
    <property type="protein sequence ID" value="RBB40125.1"/>
    <property type="molecule type" value="Genomic_DNA"/>
</dbReference>
<keyword evidence="3" id="KW-1185">Reference proteome</keyword>
<dbReference type="Proteomes" id="UP000252458">
    <property type="component" value="Unassembled WGS sequence"/>
</dbReference>
<evidence type="ECO:0000259" key="1">
    <source>
        <dbReference type="Pfam" id="PF18495"/>
    </source>
</evidence>
<dbReference type="AlphaFoldDB" id="A0A365QZ59"/>
<organism evidence="2 3">
    <name type="scientific">Burkholderia reimsis</name>
    <dbReference type="NCBI Taxonomy" id="2234132"/>
    <lineage>
        <taxon>Bacteria</taxon>
        <taxon>Pseudomonadati</taxon>
        <taxon>Pseudomonadota</taxon>
        <taxon>Betaproteobacteria</taxon>
        <taxon>Burkholderiales</taxon>
        <taxon>Burkholderiaceae</taxon>
        <taxon>Burkholderia</taxon>
    </lineage>
</organism>
<feature type="domain" description="Antitoxin VbhA" evidence="1">
    <location>
        <begin position="15"/>
        <end position="54"/>
    </location>
</feature>
<protein>
    <recommendedName>
        <fullName evidence="1">Antitoxin VbhA domain-containing protein</fullName>
    </recommendedName>
</protein>
<evidence type="ECO:0000313" key="2">
    <source>
        <dbReference type="EMBL" id="RBB40125.1"/>
    </source>
</evidence>
<dbReference type="CDD" id="cd11586">
    <property type="entry name" value="VbhA_like"/>
    <property type="match status" value="1"/>
</dbReference>
<dbReference type="InterPro" id="IPR041535">
    <property type="entry name" value="VbhA"/>
</dbReference>